<evidence type="ECO:0000313" key="1">
    <source>
        <dbReference type="EMBL" id="CCA25054.1"/>
    </source>
</evidence>
<gene>
    <name evidence="1" type="primary">AlNc14C272G9984</name>
    <name evidence="1" type="ORF">ALNC14_111980</name>
</gene>
<dbReference type="EMBL" id="FR824317">
    <property type="protein sequence ID" value="CCA25054.1"/>
    <property type="molecule type" value="Genomic_DNA"/>
</dbReference>
<dbReference type="Pfam" id="PF14223">
    <property type="entry name" value="Retrotran_gag_2"/>
    <property type="match status" value="1"/>
</dbReference>
<sequence length="181" mass="21185">MSDPNVLSTESNYFSWEFNTRLRLMKKGLLDFIDTTKTPCIEDQAMGLLKFNDMKAFAIISMFVSVKIQSMIRIANTASVAWEILRTFYMRKNMHNRVQKKDLYDFNLRIGGDIMNHFRKFDELCFSMQALGDVIGPDLKLVFCLEAYQPIMIKSQKLSSISKESIFFMSKKYFEESTKAW</sequence>
<proteinExistence type="predicted"/>
<accession>F0WUH4</accession>
<reference evidence="1" key="2">
    <citation type="submission" date="2011-02" db="EMBL/GenBank/DDBJ databases">
        <authorList>
            <person name="MacLean D."/>
        </authorList>
    </citation>
    <scope>NUCLEOTIDE SEQUENCE</scope>
</reference>
<dbReference type="AlphaFoldDB" id="F0WUH4"/>
<protein>
    <submittedName>
        <fullName evidence="1">AlNc14C272G9984 protein</fullName>
    </submittedName>
</protein>
<organism evidence="1">
    <name type="scientific">Albugo laibachii Nc14</name>
    <dbReference type="NCBI Taxonomy" id="890382"/>
    <lineage>
        <taxon>Eukaryota</taxon>
        <taxon>Sar</taxon>
        <taxon>Stramenopiles</taxon>
        <taxon>Oomycota</taxon>
        <taxon>Peronosporomycetes</taxon>
        <taxon>Albuginales</taxon>
        <taxon>Albuginaceae</taxon>
        <taxon>Albugo</taxon>
    </lineage>
</organism>
<reference evidence="1" key="1">
    <citation type="journal article" date="2011" name="PLoS Biol.">
        <title>Gene gain and loss during evolution of obligate parasitism in the white rust pathogen of Arabidopsis thaliana.</title>
        <authorList>
            <person name="Kemen E."/>
            <person name="Gardiner A."/>
            <person name="Schultz-Larsen T."/>
            <person name="Kemen A.C."/>
            <person name="Balmuth A.L."/>
            <person name="Robert-Seilaniantz A."/>
            <person name="Bailey K."/>
            <person name="Holub E."/>
            <person name="Studholme D.J."/>
            <person name="Maclean D."/>
            <person name="Jones J.D."/>
        </authorList>
    </citation>
    <scope>NUCLEOTIDE SEQUENCE</scope>
</reference>
<dbReference type="HOGENOM" id="CLU_057967_0_1_1"/>
<name>F0WUH4_9STRA</name>